<dbReference type="Gene3D" id="1.10.287.130">
    <property type="match status" value="1"/>
</dbReference>
<dbReference type="InterPro" id="IPR003661">
    <property type="entry name" value="HisK_dim/P_dom"/>
</dbReference>
<dbReference type="Pfam" id="PF00512">
    <property type="entry name" value="HisKA"/>
    <property type="match status" value="1"/>
</dbReference>
<protein>
    <submittedName>
        <fullName evidence="5">Sensory box histidine kinase/response regulator</fullName>
    </submittedName>
</protein>
<dbReference type="PANTHER" id="PTHR45339:SF1">
    <property type="entry name" value="HYBRID SIGNAL TRANSDUCTION HISTIDINE KINASE J"/>
    <property type="match status" value="1"/>
</dbReference>
<dbReference type="Gene3D" id="3.30.565.10">
    <property type="entry name" value="Histidine kinase-like ATPase, C-terminal domain"/>
    <property type="match status" value="1"/>
</dbReference>
<keyword evidence="5" id="KW-0418">Kinase</keyword>
<dbReference type="InterPro" id="IPR001789">
    <property type="entry name" value="Sig_transdc_resp-reg_receiver"/>
</dbReference>
<evidence type="ECO:0000259" key="4">
    <source>
        <dbReference type="PROSITE" id="PS50110"/>
    </source>
</evidence>
<evidence type="ECO:0000313" key="5">
    <source>
        <dbReference type="EMBL" id="SFV66089.1"/>
    </source>
</evidence>
<evidence type="ECO:0000256" key="1">
    <source>
        <dbReference type="ARBA" id="ARBA00022553"/>
    </source>
</evidence>
<dbReference type="InterPro" id="IPR011006">
    <property type="entry name" value="CheY-like_superfamily"/>
</dbReference>
<feature type="domain" description="Histidine kinase" evidence="3">
    <location>
        <begin position="171"/>
        <end position="392"/>
    </location>
</feature>
<dbReference type="SMART" id="SM00388">
    <property type="entry name" value="HisKA"/>
    <property type="match status" value="1"/>
</dbReference>
<keyword evidence="2" id="KW-0902">Two-component regulatory system</keyword>
<proteinExistence type="predicted"/>
<dbReference type="SUPFAM" id="SSF52172">
    <property type="entry name" value="CheY-like"/>
    <property type="match status" value="2"/>
</dbReference>
<dbReference type="Pfam" id="PF02518">
    <property type="entry name" value="HATPase_c"/>
    <property type="match status" value="1"/>
</dbReference>
<accession>A0A1W1CK02</accession>
<dbReference type="GO" id="GO:0000155">
    <property type="term" value="F:phosphorelay sensor kinase activity"/>
    <property type="evidence" value="ECO:0007669"/>
    <property type="project" value="InterPro"/>
</dbReference>
<dbReference type="InterPro" id="IPR005467">
    <property type="entry name" value="His_kinase_dom"/>
</dbReference>
<dbReference type="PRINTS" id="PR00344">
    <property type="entry name" value="BCTRLSENSOR"/>
</dbReference>
<dbReference type="AlphaFoldDB" id="A0A1W1CK02"/>
<dbReference type="EMBL" id="FPHM01000097">
    <property type="protein sequence ID" value="SFV66089.1"/>
    <property type="molecule type" value="Genomic_DNA"/>
</dbReference>
<dbReference type="SUPFAM" id="SSF55874">
    <property type="entry name" value="ATPase domain of HSP90 chaperone/DNA topoisomerase II/histidine kinase"/>
    <property type="match status" value="1"/>
</dbReference>
<dbReference type="CDD" id="cd17546">
    <property type="entry name" value="REC_hyHK_CKI1_RcsC-like"/>
    <property type="match status" value="1"/>
</dbReference>
<sequence>MEKVLKYSGHLRLLYMTTKKPLSQATYKALAPFFAQVTVSKGLESYTVDNQNPHAYPDIVIVDVEDNWDNGLDIIHKILSLNKTQMIVVLNPSYSSEQLSILMYLHILYSLKKPLEFKALYRVAFDASKELYDKRLAISKYNALHQRVSELDDSIKSTQYARETKDEFFASISHEIRTPINAVIGLSHILSEANLEDKYKDYVDKIQTSGNIILNIVNDILDFSKIEAGKLQIENIEFNINTVLENASTMVAFKAYEKKLDLTFEIDASVPALLQGDPLRLSQVLINLLTNAIKFTSEGEIILSAKLLPQNKGEDLLEFCVSDTGIGLSPAQIANLFQSFTQASTDTARNYGGTGLGLTISKQLVELMGGTIHVNSIVNEGSQFIFTFATKALSNDLYTLSSPTIRDKKVIIVDKHNKSKASLERILEYFSYSIIETPFFQDFHLLVDKEDLDIIFMDKETISECNLDLFPKDCTAKIILMHTHQELKEDTLSQGIVIDAHLDKPFNPQKIVSTLLKVFGEESEDLKDKKLHKNSLQPLIGSKILLVDDNKINQSVVEALLEDTGIEVITADNGQKAIELAQDTKDLDLIFMDIEMPILNGYETTLAIRRLKRLDNIPIVAFSGNIRQEDKKKSLEVGMVAHLAKPINVNDFYTALLEFISMKRDFNERLEDAINEFQALIGVGNFQEALTLSRLLITEAESEEAIAVIEVLQSIEKNILRYEKVFLVLINNYNKAFKTFMGVSQKLKNKESLTDKEENMINMQEGLRIYKNEASYSKLLNTFCHTFRDSVGVLEKRIQTFKFEEAIQLIFQIRKDSLALNLTFITNSIAPIVGIEKTQKRQLEESLESFIESVKSRESA</sequence>
<dbReference type="InterPro" id="IPR036890">
    <property type="entry name" value="HATPase_C_sf"/>
</dbReference>
<dbReference type="SMART" id="SM00387">
    <property type="entry name" value="HATPase_c"/>
    <property type="match status" value="1"/>
</dbReference>
<dbReference type="SMART" id="SM00448">
    <property type="entry name" value="REC"/>
    <property type="match status" value="1"/>
</dbReference>
<feature type="domain" description="Response regulatory" evidence="4">
    <location>
        <begin position="409"/>
        <end position="519"/>
    </location>
</feature>
<dbReference type="InterPro" id="IPR036097">
    <property type="entry name" value="HisK_dim/P_sf"/>
</dbReference>
<gene>
    <name evidence="5" type="ORF">MNB_SV-13-597</name>
</gene>
<evidence type="ECO:0000259" key="3">
    <source>
        <dbReference type="PROSITE" id="PS50109"/>
    </source>
</evidence>
<dbReference type="FunFam" id="3.30.565.10:FF:000010">
    <property type="entry name" value="Sensor histidine kinase RcsC"/>
    <property type="match status" value="1"/>
</dbReference>
<dbReference type="InterPro" id="IPR003594">
    <property type="entry name" value="HATPase_dom"/>
</dbReference>
<reference evidence="5" key="1">
    <citation type="submission" date="2016-10" db="EMBL/GenBank/DDBJ databases">
        <authorList>
            <person name="de Groot N.N."/>
        </authorList>
    </citation>
    <scope>NUCLEOTIDE SEQUENCE</scope>
</reference>
<dbReference type="CDD" id="cd00082">
    <property type="entry name" value="HisKA"/>
    <property type="match status" value="1"/>
</dbReference>
<organism evidence="5">
    <name type="scientific">hydrothermal vent metagenome</name>
    <dbReference type="NCBI Taxonomy" id="652676"/>
    <lineage>
        <taxon>unclassified sequences</taxon>
        <taxon>metagenomes</taxon>
        <taxon>ecological metagenomes</taxon>
    </lineage>
</organism>
<name>A0A1W1CK02_9ZZZZ</name>
<dbReference type="Pfam" id="PF00072">
    <property type="entry name" value="Response_reg"/>
    <property type="match status" value="1"/>
</dbReference>
<dbReference type="PROSITE" id="PS50110">
    <property type="entry name" value="RESPONSE_REGULATORY"/>
    <property type="match status" value="2"/>
</dbReference>
<dbReference type="CDD" id="cd16922">
    <property type="entry name" value="HATPase_EvgS-ArcB-TorS-like"/>
    <property type="match status" value="1"/>
</dbReference>
<evidence type="ECO:0000256" key="2">
    <source>
        <dbReference type="ARBA" id="ARBA00023012"/>
    </source>
</evidence>
<feature type="domain" description="Response regulatory" evidence="4">
    <location>
        <begin position="543"/>
        <end position="660"/>
    </location>
</feature>
<keyword evidence="5" id="KW-0808">Transferase</keyword>
<dbReference type="PROSITE" id="PS50109">
    <property type="entry name" value="HIS_KIN"/>
    <property type="match status" value="1"/>
</dbReference>
<dbReference type="InterPro" id="IPR004358">
    <property type="entry name" value="Sig_transdc_His_kin-like_C"/>
</dbReference>
<dbReference type="Gene3D" id="3.40.50.2300">
    <property type="match status" value="2"/>
</dbReference>
<dbReference type="PANTHER" id="PTHR45339">
    <property type="entry name" value="HYBRID SIGNAL TRANSDUCTION HISTIDINE KINASE J"/>
    <property type="match status" value="1"/>
</dbReference>
<keyword evidence="1" id="KW-0597">Phosphoprotein</keyword>
<dbReference type="SUPFAM" id="SSF47384">
    <property type="entry name" value="Homodimeric domain of signal transducing histidine kinase"/>
    <property type="match status" value="1"/>
</dbReference>